<dbReference type="AlphaFoldDB" id="A0A563DVW0"/>
<reference evidence="1 2" key="2">
    <citation type="submission" date="2019-08" db="EMBL/GenBank/DDBJ databases">
        <title>Jejuicoccus antrihumi gen. nov., sp. nov., a new member of the family Dermacoccaceae isolated from a cave.</title>
        <authorList>
            <person name="Schumann P."/>
            <person name="Kim I.S."/>
        </authorList>
    </citation>
    <scope>NUCLEOTIDE SEQUENCE [LARGE SCALE GENOMIC DNA]</scope>
    <source>
        <strain evidence="1 2">C5-26</strain>
    </source>
</reference>
<reference evidence="1 2" key="1">
    <citation type="submission" date="2019-05" db="EMBL/GenBank/DDBJ databases">
        <authorList>
            <person name="Lee S.D."/>
        </authorList>
    </citation>
    <scope>NUCLEOTIDE SEQUENCE [LARGE SCALE GENOMIC DNA]</scope>
    <source>
        <strain evidence="1 2">C5-26</strain>
    </source>
</reference>
<dbReference type="Pfam" id="PF13814">
    <property type="entry name" value="Replic_Relax"/>
    <property type="match status" value="1"/>
</dbReference>
<proteinExistence type="predicted"/>
<protein>
    <recommendedName>
        <fullName evidence="3">Replication-relaxation</fullName>
    </recommendedName>
</protein>
<sequence>MTRSDLVGLQDHLTDSDLQLLRDADKYRLLTTSQIQRLYFDHARPTPVAAARACNRTLARLRRLHILKALERRIGGVRAGSAGFVWYVGPAGDRLLRLLEPAAGRGRRNYREPSRYFVDHTLAIAELAVQTIEAARSSDVEIFDLQTEPDSWQQSLSPRGTVQWLKPDLRLVTANGDYEYHWFLEIDLATEHAPVVLRQCLAYQSFRATGRYQATHDTFPVVVWVVPDEHRRQQLRGWIDADGRLDPRLFTVITANDFLDLIRSGGHDTFTNPGGGQKGGTTS</sequence>
<gene>
    <name evidence="1" type="ORF">FGL98_17725</name>
</gene>
<evidence type="ECO:0000313" key="1">
    <source>
        <dbReference type="EMBL" id="TWP34410.1"/>
    </source>
</evidence>
<evidence type="ECO:0000313" key="2">
    <source>
        <dbReference type="Proteomes" id="UP000320244"/>
    </source>
</evidence>
<dbReference type="Proteomes" id="UP000320244">
    <property type="component" value="Unassembled WGS sequence"/>
</dbReference>
<dbReference type="EMBL" id="VCQV01000028">
    <property type="protein sequence ID" value="TWP34410.1"/>
    <property type="molecule type" value="Genomic_DNA"/>
</dbReference>
<dbReference type="OrthoDB" id="4146863at2"/>
<keyword evidence="2" id="KW-1185">Reference proteome</keyword>
<evidence type="ECO:0008006" key="3">
    <source>
        <dbReference type="Google" id="ProtNLM"/>
    </source>
</evidence>
<comment type="caution">
    <text evidence="1">The sequence shown here is derived from an EMBL/GenBank/DDBJ whole genome shotgun (WGS) entry which is preliminary data.</text>
</comment>
<name>A0A563DVW0_9MICO</name>
<organism evidence="1 2">
    <name type="scientific">Leekyejoonella antrihumi</name>
    <dbReference type="NCBI Taxonomy" id="1660198"/>
    <lineage>
        <taxon>Bacteria</taxon>
        <taxon>Bacillati</taxon>
        <taxon>Actinomycetota</taxon>
        <taxon>Actinomycetes</taxon>
        <taxon>Micrococcales</taxon>
        <taxon>Dermacoccaceae</taxon>
        <taxon>Leekyejoonella</taxon>
    </lineage>
</organism>
<dbReference type="RefSeq" id="WP_146318898.1">
    <property type="nucleotide sequence ID" value="NZ_VCQV01000028.1"/>
</dbReference>
<accession>A0A563DVW0</accession>
<dbReference type="InterPro" id="IPR025855">
    <property type="entry name" value="Replic_Relax"/>
</dbReference>